<sequence>MSDNLPEKTQTEEVDLGQLFNAIGRLFEKVFGFIVSVFKALFKTIIYSLKPVINNIKLVGIVIMLATILGFVADKFKEKQYISDMLVRPYFDSKYQLANNVNYFNALINSNNINELADIFEIDTIQANQLRGFSIKIGPETQNDLLKEYNDYRKSIDSTLANDISYEDFIENRDILSGSVFSIEAKAVENGIFQFLERGFVKTFENEYSKKLKRIRDSSLLIKKATYKKQLERIDSLQRTYLEIKVFESKNSGGTISSKSIFPIVQEKTETREFDLFREEVNVREKLRAIEETLIEESDYYDILSGFEEVGRLEVRLLSRQTLLFPVAALILMAIIFYTSKVYRFIKNYDE</sequence>
<evidence type="ECO:0008006" key="4">
    <source>
        <dbReference type="Google" id="ProtNLM"/>
    </source>
</evidence>
<evidence type="ECO:0000313" key="3">
    <source>
        <dbReference type="Proteomes" id="UP000676776"/>
    </source>
</evidence>
<keyword evidence="1" id="KW-1133">Transmembrane helix</keyword>
<gene>
    <name evidence="2" type="ORF">J4050_00665</name>
</gene>
<comment type="caution">
    <text evidence="2">The sequence shown here is derived from an EMBL/GenBank/DDBJ whole genome shotgun (WGS) entry which is preliminary data.</text>
</comment>
<keyword evidence="1" id="KW-0812">Transmembrane</keyword>
<keyword evidence="1" id="KW-0472">Membrane</keyword>
<dbReference type="RefSeq" id="WP_208152012.1">
    <property type="nucleotide sequence ID" value="NZ_JAGEVF010000001.1"/>
</dbReference>
<organism evidence="2 3">
    <name type="scientific">Winogradskyella pelagia</name>
    <dbReference type="NCBI Taxonomy" id="2819984"/>
    <lineage>
        <taxon>Bacteria</taxon>
        <taxon>Pseudomonadati</taxon>
        <taxon>Bacteroidota</taxon>
        <taxon>Flavobacteriia</taxon>
        <taxon>Flavobacteriales</taxon>
        <taxon>Flavobacteriaceae</taxon>
        <taxon>Winogradskyella</taxon>
    </lineage>
</organism>
<feature type="transmembrane region" description="Helical" evidence="1">
    <location>
        <begin position="30"/>
        <end position="49"/>
    </location>
</feature>
<feature type="transmembrane region" description="Helical" evidence="1">
    <location>
        <begin position="322"/>
        <end position="340"/>
    </location>
</feature>
<evidence type="ECO:0000256" key="1">
    <source>
        <dbReference type="SAM" id="Phobius"/>
    </source>
</evidence>
<name>A0ABS3SXL5_9FLAO</name>
<reference evidence="2 3" key="1">
    <citation type="submission" date="2021-03" db="EMBL/GenBank/DDBJ databases">
        <title>Winogradskyella sp. nov., isolated from costal sediment.</title>
        <authorList>
            <person name="Gao C."/>
        </authorList>
    </citation>
    <scope>NUCLEOTIDE SEQUENCE [LARGE SCALE GENOMIC DNA]</scope>
    <source>
        <strain evidence="2 3">DF17</strain>
    </source>
</reference>
<proteinExistence type="predicted"/>
<dbReference type="EMBL" id="JAGEVF010000001">
    <property type="protein sequence ID" value="MBO3115237.1"/>
    <property type="molecule type" value="Genomic_DNA"/>
</dbReference>
<keyword evidence="3" id="KW-1185">Reference proteome</keyword>
<accession>A0ABS3SXL5</accession>
<evidence type="ECO:0000313" key="2">
    <source>
        <dbReference type="EMBL" id="MBO3115237.1"/>
    </source>
</evidence>
<protein>
    <recommendedName>
        <fullName evidence="4">Lipopolysaccharide biosynthesis protein</fullName>
    </recommendedName>
</protein>
<dbReference type="Proteomes" id="UP000676776">
    <property type="component" value="Unassembled WGS sequence"/>
</dbReference>
<feature type="transmembrane region" description="Helical" evidence="1">
    <location>
        <begin position="55"/>
        <end position="73"/>
    </location>
</feature>